<proteinExistence type="predicted"/>
<organism evidence="1">
    <name type="scientific">Anopheles darlingi</name>
    <name type="common">Mosquito</name>
    <dbReference type="NCBI Taxonomy" id="43151"/>
    <lineage>
        <taxon>Eukaryota</taxon>
        <taxon>Metazoa</taxon>
        <taxon>Ecdysozoa</taxon>
        <taxon>Arthropoda</taxon>
        <taxon>Hexapoda</taxon>
        <taxon>Insecta</taxon>
        <taxon>Pterygota</taxon>
        <taxon>Neoptera</taxon>
        <taxon>Endopterygota</taxon>
        <taxon>Diptera</taxon>
        <taxon>Nematocera</taxon>
        <taxon>Culicoidea</taxon>
        <taxon>Culicidae</taxon>
        <taxon>Anophelinae</taxon>
        <taxon>Anopheles</taxon>
    </lineage>
</organism>
<sequence length="69" mass="7875">MASFRARRFVALAAIAKIWPSRLKALSLIVDCENRLGKGIRDRYLERFDSTCSRDALCGYNIYPPHSIT</sequence>
<accession>A0A2M4DQ73</accession>
<protein>
    <submittedName>
        <fullName evidence="1">Putative secreted protein</fullName>
    </submittedName>
</protein>
<dbReference type="AlphaFoldDB" id="A0A2M4DQ73"/>
<reference evidence="1" key="1">
    <citation type="submission" date="2018-01" db="EMBL/GenBank/DDBJ databases">
        <title>An insight into the sialome of Amazonian anophelines.</title>
        <authorList>
            <person name="Ribeiro J.M."/>
            <person name="Scarpassa V."/>
            <person name="Calvo E."/>
        </authorList>
    </citation>
    <scope>NUCLEOTIDE SEQUENCE</scope>
</reference>
<evidence type="ECO:0000313" key="1">
    <source>
        <dbReference type="EMBL" id="MBW79703.1"/>
    </source>
</evidence>
<dbReference type="EMBL" id="GGFL01015525">
    <property type="protein sequence ID" value="MBW79703.1"/>
    <property type="molecule type" value="Transcribed_RNA"/>
</dbReference>
<name>A0A2M4DQ73_ANODA</name>